<dbReference type="Pfam" id="PF18950">
    <property type="entry name" value="DUF5694"/>
    <property type="match status" value="1"/>
</dbReference>
<dbReference type="RefSeq" id="WP_229159117.1">
    <property type="nucleotide sequence ID" value="NZ_JAJEWP010000001.1"/>
</dbReference>
<dbReference type="EMBL" id="JAJEWP010000001">
    <property type="protein sequence ID" value="MCC2616249.1"/>
    <property type="molecule type" value="Genomic_DNA"/>
</dbReference>
<gene>
    <name evidence="2" type="ORF">LJ739_08355</name>
</gene>
<accession>A0ABS8G6Y8</accession>
<dbReference type="Proteomes" id="UP001520878">
    <property type="component" value="Unassembled WGS sequence"/>
</dbReference>
<name>A0ABS8G6Y8_9ALTE</name>
<evidence type="ECO:0000313" key="2">
    <source>
        <dbReference type="EMBL" id="MCC2616249.1"/>
    </source>
</evidence>
<feature type="signal peptide" evidence="1">
    <location>
        <begin position="1"/>
        <end position="20"/>
    </location>
</feature>
<comment type="caution">
    <text evidence="2">The sequence shown here is derived from an EMBL/GenBank/DDBJ whole genome shotgun (WGS) entry which is preliminary data.</text>
</comment>
<evidence type="ECO:0000313" key="3">
    <source>
        <dbReference type="Proteomes" id="UP001520878"/>
    </source>
</evidence>
<evidence type="ECO:0000256" key="1">
    <source>
        <dbReference type="SAM" id="SignalP"/>
    </source>
</evidence>
<sequence>MNARFCFVFFCAMSWLSGVAQTSASTEQLDTLEAQLKSYDQLADTSVMVVGTLHFSASVLTKDNQDALQALVTRLADYKPTKVVLEWEPRQQAMVDEQYAAYLNGAFSISQRHNEVYQLGFRLAKHVGLKRLHLFDDQTPFDGTLNGFTFDVLSDYAKAHDKGFYDRHEAQLIETFEHNEALLTGLNLYQQIALRNSSRAQHINAQRIHLYENRIGIQDSWLGPDWLGRWYRRNVRMSSNVLALAEPGDRILIIVGDNHKWTLDYLFEQIPEFTVDSSWQWLKE</sequence>
<keyword evidence="1" id="KW-0732">Signal</keyword>
<proteinExistence type="predicted"/>
<organism evidence="2 3">
    <name type="scientific">Fluctibacter halophilus</name>
    <dbReference type="NCBI Taxonomy" id="226011"/>
    <lineage>
        <taxon>Bacteria</taxon>
        <taxon>Pseudomonadati</taxon>
        <taxon>Pseudomonadota</taxon>
        <taxon>Gammaproteobacteria</taxon>
        <taxon>Alteromonadales</taxon>
        <taxon>Alteromonadaceae</taxon>
        <taxon>Fluctibacter</taxon>
    </lineage>
</organism>
<feature type="chain" id="PRO_5045797371" evidence="1">
    <location>
        <begin position="21"/>
        <end position="284"/>
    </location>
</feature>
<dbReference type="InterPro" id="IPR043749">
    <property type="entry name" value="DUF5694"/>
</dbReference>
<keyword evidence="3" id="KW-1185">Reference proteome</keyword>
<protein>
    <submittedName>
        <fullName evidence="2">DUF5694 domain-containing protein</fullName>
    </submittedName>
</protein>
<reference evidence="2 3" key="1">
    <citation type="submission" date="2021-10" db="EMBL/GenBank/DDBJ databases">
        <title>Draft genome of Aestuariibacter halophilus JC2043.</title>
        <authorList>
            <person name="Emsley S.A."/>
            <person name="Pfannmuller K.M."/>
            <person name="Ushijima B."/>
            <person name="Saw J.H."/>
            <person name="Videau P."/>
        </authorList>
    </citation>
    <scope>NUCLEOTIDE SEQUENCE [LARGE SCALE GENOMIC DNA]</scope>
    <source>
        <strain evidence="2 3">JC2043</strain>
    </source>
</reference>